<dbReference type="Proteomes" id="UP000230423">
    <property type="component" value="Unassembled WGS sequence"/>
</dbReference>
<dbReference type="InterPro" id="IPR000477">
    <property type="entry name" value="RT_dom"/>
</dbReference>
<evidence type="ECO:0000259" key="3">
    <source>
        <dbReference type="Pfam" id="PF17921"/>
    </source>
</evidence>
<dbReference type="Pfam" id="PF17921">
    <property type="entry name" value="Integrase_H2C2"/>
    <property type="match status" value="1"/>
</dbReference>
<reference evidence="4 5" key="1">
    <citation type="submission" date="2015-09" db="EMBL/GenBank/DDBJ databases">
        <title>Draft genome of the parasitic nematode Teladorsagia circumcincta isolate WARC Sus (inbred).</title>
        <authorList>
            <person name="Mitreva M."/>
        </authorList>
    </citation>
    <scope>NUCLEOTIDE SEQUENCE [LARGE SCALE GENOMIC DNA]</scope>
    <source>
        <strain evidence="4 5">S</strain>
    </source>
</reference>
<feature type="domain" description="Reverse transcriptase" evidence="2">
    <location>
        <begin position="1"/>
        <end position="73"/>
    </location>
</feature>
<dbReference type="Gene3D" id="3.10.10.10">
    <property type="entry name" value="HIV Type 1 Reverse Transcriptase, subunit A, domain 1"/>
    <property type="match status" value="1"/>
</dbReference>
<dbReference type="OrthoDB" id="5829234at2759"/>
<dbReference type="PANTHER" id="PTHR37984">
    <property type="entry name" value="PROTEIN CBG26694"/>
    <property type="match status" value="1"/>
</dbReference>
<dbReference type="SUPFAM" id="SSF56672">
    <property type="entry name" value="DNA/RNA polymerases"/>
    <property type="match status" value="1"/>
</dbReference>
<keyword evidence="5" id="KW-1185">Reference proteome</keyword>
<dbReference type="Gene3D" id="1.10.340.70">
    <property type="match status" value="1"/>
</dbReference>
<feature type="domain" description="Integrase zinc-binding" evidence="3">
    <location>
        <begin position="171"/>
        <end position="223"/>
    </location>
</feature>
<dbReference type="AlphaFoldDB" id="A0A2G9UVQ5"/>
<proteinExistence type="predicted"/>
<dbReference type="InterPro" id="IPR041588">
    <property type="entry name" value="Integrase_H2C2"/>
</dbReference>
<evidence type="ECO:0000313" key="5">
    <source>
        <dbReference type="Proteomes" id="UP000230423"/>
    </source>
</evidence>
<name>A0A2G9UVQ5_TELCI</name>
<evidence type="ECO:0000313" key="4">
    <source>
        <dbReference type="EMBL" id="PIO74331.1"/>
    </source>
</evidence>
<dbReference type="FunFam" id="1.10.340.70:FF:000003">
    <property type="entry name" value="Protein CBG25708"/>
    <property type="match status" value="1"/>
</dbReference>
<protein>
    <recommendedName>
        <fullName evidence="1">RNA-directed DNA polymerase</fullName>
        <ecNumber evidence="1">2.7.7.49</ecNumber>
    </recommendedName>
</protein>
<sequence>MDLSDAYMQLELEAASKKYTTINTHKGTIVYNRVPFGIASIPAIFQRIMETTLAGIEGVIIYLDDITVTAPDDAARLARLPDPREFPSPQMVVNEVAEKQMTAEAWKDMIFNEREVAKATQEGEALRKVYKYVMSGWPQKVKENYLKPYEKSKTEINKYKGCLMWGSRVVIPKKFRRRVLDVLHHSHYGRDRMIALARRKVWYPRIDKDIQRVAQSCDICATFGNEMRRTPLHPWKGQQGSGKDYIWIWRRPPTARDG</sequence>
<dbReference type="InterPro" id="IPR043128">
    <property type="entry name" value="Rev_trsase/Diguanyl_cyclase"/>
</dbReference>
<dbReference type="EMBL" id="KZ345298">
    <property type="protein sequence ID" value="PIO74331.1"/>
    <property type="molecule type" value="Genomic_DNA"/>
</dbReference>
<dbReference type="EC" id="2.7.7.49" evidence="1"/>
<dbReference type="GO" id="GO:0003964">
    <property type="term" value="F:RNA-directed DNA polymerase activity"/>
    <property type="evidence" value="ECO:0007669"/>
    <property type="project" value="UniProtKB-EC"/>
</dbReference>
<dbReference type="InterPro" id="IPR043502">
    <property type="entry name" value="DNA/RNA_pol_sf"/>
</dbReference>
<evidence type="ECO:0000259" key="2">
    <source>
        <dbReference type="Pfam" id="PF00078"/>
    </source>
</evidence>
<dbReference type="InterPro" id="IPR050951">
    <property type="entry name" value="Retrovirus_Pol_polyprotein"/>
</dbReference>
<evidence type="ECO:0000256" key="1">
    <source>
        <dbReference type="ARBA" id="ARBA00012493"/>
    </source>
</evidence>
<gene>
    <name evidence="4" type="ORF">TELCIR_03660</name>
</gene>
<dbReference type="Gene3D" id="3.30.70.270">
    <property type="match status" value="1"/>
</dbReference>
<organism evidence="4 5">
    <name type="scientific">Teladorsagia circumcincta</name>
    <name type="common">Brown stomach worm</name>
    <name type="synonym">Ostertagia circumcincta</name>
    <dbReference type="NCBI Taxonomy" id="45464"/>
    <lineage>
        <taxon>Eukaryota</taxon>
        <taxon>Metazoa</taxon>
        <taxon>Ecdysozoa</taxon>
        <taxon>Nematoda</taxon>
        <taxon>Chromadorea</taxon>
        <taxon>Rhabditida</taxon>
        <taxon>Rhabditina</taxon>
        <taxon>Rhabditomorpha</taxon>
        <taxon>Strongyloidea</taxon>
        <taxon>Trichostrongylidae</taxon>
        <taxon>Teladorsagia</taxon>
    </lineage>
</organism>
<dbReference type="Pfam" id="PF00078">
    <property type="entry name" value="RVT_1"/>
    <property type="match status" value="1"/>
</dbReference>
<accession>A0A2G9UVQ5</accession>
<dbReference type="PANTHER" id="PTHR37984:SF5">
    <property type="entry name" value="PROTEIN NYNRIN-LIKE"/>
    <property type="match status" value="1"/>
</dbReference>